<dbReference type="Proteomes" id="UP000708208">
    <property type="component" value="Unassembled WGS sequence"/>
</dbReference>
<gene>
    <name evidence="2" type="ORF">AFUS01_LOCUS41841</name>
</gene>
<dbReference type="EMBL" id="CAJVCH010563682">
    <property type="protein sequence ID" value="CAG7832138.1"/>
    <property type="molecule type" value="Genomic_DNA"/>
</dbReference>
<feature type="compositionally biased region" description="Polar residues" evidence="1">
    <location>
        <begin position="1"/>
        <end position="16"/>
    </location>
</feature>
<protein>
    <submittedName>
        <fullName evidence="2">Uncharacterized protein</fullName>
    </submittedName>
</protein>
<feature type="compositionally biased region" description="Acidic residues" evidence="1">
    <location>
        <begin position="38"/>
        <end position="47"/>
    </location>
</feature>
<evidence type="ECO:0000313" key="2">
    <source>
        <dbReference type="EMBL" id="CAG7832138.1"/>
    </source>
</evidence>
<accession>A0A8J2PIW0</accession>
<proteinExistence type="predicted"/>
<organism evidence="2 3">
    <name type="scientific">Allacma fusca</name>
    <dbReference type="NCBI Taxonomy" id="39272"/>
    <lineage>
        <taxon>Eukaryota</taxon>
        <taxon>Metazoa</taxon>
        <taxon>Ecdysozoa</taxon>
        <taxon>Arthropoda</taxon>
        <taxon>Hexapoda</taxon>
        <taxon>Collembola</taxon>
        <taxon>Symphypleona</taxon>
        <taxon>Sminthuridae</taxon>
        <taxon>Allacma</taxon>
    </lineage>
</organism>
<name>A0A8J2PIW0_9HEXA</name>
<keyword evidence="3" id="KW-1185">Reference proteome</keyword>
<reference evidence="2" key="1">
    <citation type="submission" date="2021-06" db="EMBL/GenBank/DDBJ databases">
        <authorList>
            <person name="Hodson N. C."/>
            <person name="Mongue J. A."/>
            <person name="Jaron S. K."/>
        </authorList>
    </citation>
    <scope>NUCLEOTIDE SEQUENCE</scope>
</reference>
<feature type="region of interest" description="Disordered" evidence="1">
    <location>
        <begin position="1"/>
        <end position="74"/>
    </location>
</feature>
<sequence length="74" mass="8081">MSPSPASRTAQGSPSLKKSPKKRGACYRAESSDSDVVALEDSDCETEETPRQKPKIDWKITKSPKARRIISSSS</sequence>
<feature type="compositionally biased region" description="Basic and acidic residues" evidence="1">
    <location>
        <begin position="48"/>
        <end position="60"/>
    </location>
</feature>
<dbReference type="AlphaFoldDB" id="A0A8J2PIW0"/>
<evidence type="ECO:0000313" key="3">
    <source>
        <dbReference type="Proteomes" id="UP000708208"/>
    </source>
</evidence>
<evidence type="ECO:0000256" key="1">
    <source>
        <dbReference type="SAM" id="MobiDB-lite"/>
    </source>
</evidence>
<feature type="non-terminal residue" evidence="2">
    <location>
        <position position="1"/>
    </location>
</feature>
<comment type="caution">
    <text evidence="2">The sequence shown here is derived from an EMBL/GenBank/DDBJ whole genome shotgun (WGS) entry which is preliminary data.</text>
</comment>